<dbReference type="Pfam" id="PF19827">
    <property type="entry name" value="DUF6308"/>
    <property type="match status" value="1"/>
</dbReference>
<organism evidence="1 2">
    <name type="scientific">Flavimobilis rhizosphaerae</name>
    <dbReference type="NCBI Taxonomy" id="2775421"/>
    <lineage>
        <taxon>Bacteria</taxon>
        <taxon>Bacillati</taxon>
        <taxon>Actinomycetota</taxon>
        <taxon>Actinomycetes</taxon>
        <taxon>Micrococcales</taxon>
        <taxon>Jonesiaceae</taxon>
        <taxon>Flavimobilis</taxon>
    </lineage>
</organism>
<evidence type="ECO:0000313" key="2">
    <source>
        <dbReference type="Proteomes" id="UP000642107"/>
    </source>
</evidence>
<evidence type="ECO:0000313" key="1">
    <source>
        <dbReference type="EMBL" id="MBD9700279.1"/>
    </source>
</evidence>
<keyword evidence="2" id="KW-1185">Reference proteome</keyword>
<dbReference type="InterPro" id="IPR046275">
    <property type="entry name" value="DUF6308"/>
</dbReference>
<proteinExistence type="predicted"/>
<dbReference type="Proteomes" id="UP000642107">
    <property type="component" value="Unassembled WGS sequence"/>
</dbReference>
<name>A0ABR9DT10_9MICO</name>
<sequence length="68" mass="8007">MPIADSVVMAELSIVKERLWQPLHAWMREVGPDGRPNHKHLEKLRRQAQLPEVISTLRVFDVIAWRVR</sequence>
<protein>
    <submittedName>
        <fullName evidence="1">Uncharacterized protein</fullName>
    </submittedName>
</protein>
<accession>A0ABR9DT10</accession>
<dbReference type="EMBL" id="JACZDF010000008">
    <property type="protein sequence ID" value="MBD9700279.1"/>
    <property type="molecule type" value="Genomic_DNA"/>
</dbReference>
<gene>
    <name evidence="1" type="ORF">IGS67_12400</name>
</gene>
<comment type="caution">
    <text evidence="1">The sequence shown here is derived from an EMBL/GenBank/DDBJ whole genome shotgun (WGS) entry which is preliminary data.</text>
</comment>
<reference evidence="1 2" key="1">
    <citation type="submission" date="2020-09" db="EMBL/GenBank/DDBJ databases">
        <title>Flavimobilis rhizosphaerae sp. nov., isolated from rhizosphere soil of Spartina alterniflora.</title>
        <authorList>
            <person name="Hanqin C."/>
        </authorList>
    </citation>
    <scope>NUCLEOTIDE SEQUENCE [LARGE SCALE GENOMIC DNA]</scope>
    <source>
        <strain evidence="1 2">GY 10621</strain>
    </source>
</reference>